<evidence type="ECO:0000256" key="5">
    <source>
        <dbReference type="ARBA" id="ARBA00059384"/>
    </source>
</evidence>
<dbReference type="GO" id="GO:0051117">
    <property type="term" value="F:ATPase binding"/>
    <property type="evidence" value="ECO:0007669"/>
    <property type="project" value="TreeGrafter"/>
</dbReference>
<dbReference type="PANTHER" id="PTHR10381">
    <property type="entry name" value="ATP-DEPENDENT CLP PROTEASE PROTEOLYTIC SUBUNIT"/>
    <property type="match status" value="1"/>
</dbReference>
<protein>
    <recommendedName>
        <fullName evidence="10">ATP-dependent Clp protease proteolytic subunit</fullName>
        <ecNumber evidence="9">3.4.21.92</ecNumber>
    </recommendedName>
</protein>
<dbReference type="InterPro" id="IPR029045">
    <property type="entry name" value="ClpP/crotonase-like_dom_sf"/>
</dbReference>
<dbReference type="PANTHER" id="PTHR10381:SF11">
    <property type="entry name" value="ATP-DEPENDENT CLP PROTEASE PROTEOLYTIC SUBUNIT, MITOCHONDRIAL"/>
    <property type="match status" value="1"/>
</dbReference>
<dbReference type="GO" id="GO:0004176">
    <property type="term" value="F:ATP-dependent peptidase activity"/>
    <property type="evidence" value="ECO:0007669"/>
    <property type="project" value="InterPro"/>
</dbReference>
<evidence type="ECO:0000256" key="2">
    <source>
        <dbReference type="ARBA" id="ARBA00022670"/>
    </source>
</evidence>
<dbReference type="GO" id="GO:0006515">
    <property type="term" value="P:protein quality control for misfolded or incompletely synthesized proteins"/>
    <property type="evidence" value="ECO:0007669"/>
    <property type="project" value="TreeGrafter"/>
</dbReference>
<name>A0A915PIS1_9BILA</name>
<dbReference type="PROSITE" id="PS00381">
    <property type="entry name" value="CLP_PROTEASE_SER"/>
    <property type="match status" value="1"/>
</dbReference>
<dbReference type="Gene3D" id="3.90.226.10">
    <property type="entry name" value="2-enoyl-CoA Hydratase, Chain A, domain 1"/>
    <property type="match status" value="1"/>
</dbReference>
<dbReference type="CDD" id="cd07017">
    <property type="entry name" value="S14_ClpP_2"/>
    <property type="match status" value="1"/>
</dbReference>
<dbReference type="PROSITE" id="PS00382">
    <property type="entry name" value="CLP_PROTEASE_HIS"/>
    <property type="match status" value="1"/>
</dbReference>
<keyword evidence="2 9" id="KW-0645">Protease</keyword>
<dbReference type="Proteomes" id="UP000887581">
    <property type="component" value="Unplaced"/>
</dbReference>
<organism evidence="11 12">
    <name type="scientific">Setaria digitata</name>
    <dbReference type="NCBI Taxonomy" id="48799"/>
    <lineage>
        <taxon>Eukaryota</taxon>
        <taxon>Metazoa</taxon>
        <taxon>Ecdysozoa</taxon>
        <taxon>Nematoda</taxon>
        <taxon>Chromadorea</taxon>
        <taxon>Rhabditida</taxon>
        <taxon>Spirurina</taxon>
        <taxon>Spiruromorpha</taxon>
        <taxon>Filarioidea</taxon>
        <taxon>Setariidae</taxon>
        <taxon>Setaria</taxon>
    </lineage>
</organism>
<evidence type="ECO:0000313" key="11">
    <source>
        <dbReference type="Proteomes" id="UP000887581"/>
    </source>
</evidence>
<evidence type="ECO:0000256" key="10">
    <source>
        <dbReference type="RuleBase" id="RU003567"/>
    </source>
</evidence>
<dbReference type="InterPro" id="IPR023562">
    <property type="entry name" value="ClpP/TepA"/>
</dbReference>
<feature type="active site" evidence="7">
    <location>
        <position position="141"/>
    </location>
</feature>
<dbReference type="PRINTS" id="PR00127">
    <property type="entry name" value="CLPPROTEASEP"/>
</dbReference>
<evidence type="ECO:0000256" key="1">
    <source>
        <dbReference type="ARBA" id="ARBA00007039"/>
    </source>
</evidence>
<dbReference type="FunFam" id="3.90.226.10:FF:000001">
    <property type="entry name" value="ATP-dependent Clp protease proteolytic subunit"/>
    <property type="match status" value="1"/>
</dbReference>
<dbReference type="InterPro" id="IPR018215">
    <property type="entry name" value="ClpP_Ser_AS"/>
</dbReference>
<dbReference type="Pfam" id="PF00574">
    <property type="entry name" value="CLP_protease"/>
    <property type="match status" value="1"/>
</dbReference>
<dbReference type="AlphaFoldDB" id="A0A915PIS1"/>
<evidence type="ECO:0000313" key="12">
    <source>
        <dbReference type="WBParaSite" id="sdigi.contig199.g6007.t1"/>
    </source>
</evidence>
<dbReference type="HAMAP" id="MF_00444">
    <property type="entry name" value="ClpP"/>
    <property type="match status" value="1"/>
</dbReference>
<evidence type="ECO:0000256" key="9">
    <source>
        <dbReference type="RuleBase" id="RU000549"/>
    </source>
</evidence>
<proteinExistence type="inferred from homology"/>
<dbReference type="EC" id="3.4.21.92" evidence="9"/>
<dbReference type="SUPFAM" id="SSF52096">
    <property type="entry name" value="ClpP/crotonase"/>
    <property type="match status" value="1"/>
</dbReference>
<comment type="similarity">
    <text evidence="1 10">Belongs to the peptidase S14 family.</text>
</comment>
<sequence length="239" mass="26508">MKSLSFIRQLFFNRKLHSSLLNPQTIPMVVDQDGRIERVYDIYSRLLKDRIICVMTPARFVNFLNHFLALDSRLYIIHINDHVAASIIAQLLFLQGESAKSTINMYIMCPGGSVTAGLGIYDTMQYISAPVATWCIGQAASMGSLLLCAGAKGKRTSLPNARIMVHQPSGGAEGQASDILIRAEEIGRLKARLNKIYASHTGQDIKVIEEALDRDRYMSPEEAKEFGIIDEIEGSAFVV</sequence>
<keyword evidence="11" id="KW-1185">Reference proteome</keyword>
<comment type="subunit">
    <text evidence="6">Tetradecamer that assembles into a two heptameric rings with a central cavity.</text>
</comment>
<evidence type="ECO:0000256" key="7">
    <source>
        <dbReference type="PROSITE-ProRule" id="PRU10085"/>
    </source>
</evidence>
<dbReference type="InterPro" id="IPR033135">
    <property type="entry name" value="ClpP_His_AS"/>
</dbReference>
<dbReference type="GO" id="GO:0004252">
    <property type="term" value="F:serine-type endopeptidase activity"/>
    <property type="evidence" value="ECO:0007669"/>
    <property type="project" value="UniProtKB-EC"/>
</dbReference>
<evidence type="ECO:0000256" key="8">
    <source>
        <dbReference type="PROSITE-ProRule" id="PRU10086"/>
    </source>
</evidence>
<keyword evidence="4 9" id="KW-0720">Serine protease</keyword>
<dbReference type="GO" id="GO:0009368">
    <property type="term" value="C:endopeptidase Clp complex"/>
    <property type="evidence" value="ECO:0007669"/>
    <property type="project" value="TreeGrafter"/>
</dbReference>
<evidence type="ECO:0000256" key="6">
    <source>
        <dbReference type="ARBA" id="ARBA00065540"/>
    </source>
</evidence>
<dbReference type="InterPro" id="IPR001907">
    <property type="entry name" value="ClpP"/>
</dbReference>
<evidence type="ECO:0000256" key="4">
    <source>
        <dbReference type="ARBA" id="ARBA00022825"/>
    </source>
</evidence>
<evidence type="ECO:0000256" key="3">
    <source>
        <dbReference type="ARBA" id="ARBA00022801"/>
    </source>
</evidence>
<reference evidence="12" key="1">
    <citation type="submission" date="2022-11" db="UniProtKB">
        <authorList>
            <consortium name="WormBaseParasite"/>
        </authorList>
    </citation>
    <scope>IDENTIFICATION</scope>
</reference>
<comment type="function">
    <text evidence="5">Clp cleaves peptides in various proteins in a process that requires ATP hydrolysis. Clp may be responsible for a fairly general and central housekeeping function rather than for the degradation of specific substrates.</text>
</comment>
<accession>A0A915PIS1</accession>
<keyword evidence="3 9" id="KW-0378">Hydrolase</keyword>
<feature type="active site" evidence="8">
    <location>
        <position position="166"/>
    </location>
</feature>
<dbReference type="WBParaSite" id="sdigi.contig199.g6007.t1">
    <property type="protein sequence ID" value="sdigi.contig199.g6007.t1"/>
    <property type="gene ID" value="sdigi.contig199.g6007"/>
</dbReference>